<dbReference type="PANTHER" id="PTHR37809:SF1">
    <property type="entry name" value="RIBOSOMAL PROTEIN S12 METHYLTHIOTRANSFERASE ACCESSORY FACTOR YCAO"/>
    <property type="match status" value="1"/>
</dbReference>
<dbReference type="InterPro" id="IPR003776">
    <property type="entry name" value="YcaO-like_dom"/>
</dbReference>
<reference evidence="2 3" key="1">
    <citation type="submission" date="2013-07" db="EMBL/GenBank/DDBJ databases">
        <title>Comparative Genomic and Metabolomic Analysis of Twelve Strains of Pseudoalteromonas luteoviolacea.</title>
        <authorList>
            <person name="Vynne N.G."/>
            <person name="Mansson M."/>
            <person name="Gram L."/>
        </authorList>
    </citation>
    <scope>NUCLEOTIDE SEQUENCE [LARGE SCALE GENOMIC DNA]</scope>
    <source>
        <strain evidence="2 3">NCIMB 1942</strain>
    </source>
</reference>
<dbReference type="PROSITE" id="PS51664">
    <property type="entry name" value="YCAO"/>
    <property type="match status" value="1"/>
</dbReference>
<evidence type="ECO:0000259" key="1">
    <source>
        <dbReference type="PROSITE" id="PS51664"/>
    </source>
</evidence>
<dbReference type="Gene3D" id="3.30.160.660">
    <property type="match status" value="1"/>
</dbReference>
<proteinExistence type="predicted"/>
<dbReference type="AlphaFoldDB" id="A0A166XN01"/>
<dbReference type="PATRIC" id="fig|1365253.3.peg.5170"/>
<feature type="domain" description="YcaO" evidence="1">
    <location>
        <begin position="336"/>
        <end position="686"/>
    </location>
</feature>
<dbReference type="EMBL" id="AUXT01000221">
    <property type="protein sequence ID" value="KZN40616.1"/>
    <property type="molecule type" value="Genomic_DNA"/>
</dbReference>
<dbReference type="RefSeq" id="WP_063379377.1">
    <property type="nucleotide sequence ID" value="NZ_AUXT01000221.1"/>
</dbReference>
<comment type="caution">
    <text evidence="2">The sequence shown here is derived from an EMBL/GenBank/DDBJ whole genome shotgun (WGS) entry which is preliminary data.</text>
</comment>
<gene>
    <name evidence="2" type="ORF">N482_21035</name>
</gene>
<dbReference type="PANTHER" id="PTHR37809">
    <property type="entry name" value="RIBOSOMAL PROTEIN S12 METHYLTHIOTRANSFERASE ACCESSORY FACTOR YCAO"/>
    <property type="match status" value="1"/>
</dbReference>
<name>A0A166XN01_9GAMM</name>
<dbReference type="Proteomes" id="UP000076587">
    <property type="component" value="Unassembled WGS sequence"/>
</dbReference>
<dbReference type="Gene3D" id="3.30.1330.230">
    <property type="match status" value="1"/>
</dbReference>
<dbReference type="Gene3D" id="3.30.40.250">
    <property type="match status" value="1"/>
</dbReference>
<dbReference type="Pfam" id="PF02624">
    <property type="entry name" value="YcaO"/>
    <property type="match status" value="1"/>
</dbReference>
<accession>A0A166XN01</accession>
<protein>
    <recommendedName>
        <fullName evidence="1">YcaO domain-containing protein</fullName>
    </recommendedName>
</protein>
<evidence type="ECO:0000313" key="2">
    <source>
        <dbReference type="EMBL" id="KZN40616.1"/>
    </source>
</evidence>
<sequence>MNWNPKFSIYKIENFGAIFVSSDEYFSIDSDAFINVNEAILKKHTPAEFAMLDNDFDSQIQKIRTLEELEEKGLLGENHLDYQLITDDFINKKIGTSEFYLKKDCSFQNEIANKVSVLNPDPNWRFIIATDVQSSDVKRIVRHLEEKGQGFSIIVPYGSKCFISPYFKNERGSACYECFTHSLNNSTPVINWLRTKIGTDIKIPTYENSAIFKIIDSYFSESRNLYLNRYSEPTIELLDVNLNFLCSKHGEKLSPRKVILSDIYFVDNTDGGYRSISRNETLDRVMPFVNPITGFISELEEISQNEDLKIYRSAYYLNYNGKQLPNEDSFVELSLGKGSGQLQSKCSAIGEAFERKAGQFYNNEKIYLSSTSELDLRYYLPADLCEFSDIQMEEFALADGPSKTAPQWVKPYDKNDKINWTKVWSLTKSEFVYMPTTFCFGNTPFENDKYSMYCHNGNACGSSIEEAILQGLFEVVERDAVSIWWYNQVAVPGISQSILSPETRHLVDNALGEEWNYWLLDVTNDTTICTVVAVAQNKYTHEISLGFGAHFDTAIAATRAITELYQLVTIKDKVTGPFDFNKIRYLPYLQPHANRRANKKLSYSGNNIKEAINLVVECLAKIGVETCVLDYSRKHLPLKTVKVITPGLCHFWPRYRTKRLYQTPLNMGWLEYAHKEGELNPLELYL</sequence>
<organism evidence="2 3">
    <name type="scientific">Pseudoalteromonas luteoviolacea NCIMB 1942</name>
    <dbReference type="NCBI Taxonomy" id="1365253"/>
    <lineage>
        <taxon>Bacteria</taxon>
        <taxon>Pseudomonadati</taxon>
        <taxon>Pseudomonadota</taxon>
        <taxon>Gammaproteobacteria</taxon>
        <taxon>Alteromonadales</taxon>
        <taxon>Pseudoalteromonadaceae</taxon>
        <taxon>Pseudoalteromonas</taxon>
    </lineage>
</organism>
<dbReference type="NCBIfam" id="TIGR00702">
    <property type="entry name" value="YcaO-type kinase domain"/>
    <property type="match status" value="1"/>
</dbReference>
<evidence type="ECO:0000313" key="3">
    <source>
        <dbReference type="Proteomes" id="UP000076587"/>
    </source>
</evidence>